<feature type="repeat" description="PPR" evidence="2">
    <location>
        <begin position="577"/>
        <end position="611"/>
    </location>
</feature>
<organism evidence="4 5">
    <name type="scientific">Lobosporangium transversale</name>
    <dbReference type="NCBI Taxonomy" id="64571"/>
    <lineage>
        <taxon>Eukaryota</taxon>
        <taxon>Fungi</taxon>
        <taxon>Fungi incertae sedis</taxon>
        <taxon>Mucoromycota</taxon>
        <taxon>Mortierellomycotina</taxon>
        <taxon>Mortierellomycetes</taxon>
        <taxon>Mortierellales</taxon>
        <taxon>Mortierellaceae</taxon>
        <taxon>Lobosporangium</taxon>
    </lineage>
</organism>
<accession>A0A1Y2GU97</accession>
<name>A0A1Y2GU97_9FUNG</name>
<dbReference type="OrthoDB" id="185373at2759"/>
<dbReference type="Pfam" id="PF13041">
    <property type="entry name" value="PPR_2"/>
    <property type="match status" value="2"/>
</dbReference>
<sequence>MHAFKPGRLAQGRHAGPHSWDSQLATLMLRLFCNQHLPVHRPSFTYTRIPPHSNGFLSNRAYHSIDGMSINQNTLLDASSHVSQTSQAPSKQQPTITAFLAPPGTERHYNPQETIADSFKPIGKRSDNHNQPDSSVQNSAKSDPISPFRLITEAIETRNAHQVWHTYSRLTSRRFDDGRAPFTASTYFKILHSFQATRTKQSAKRAMIVYEDMKKYHQPKIATLNRMLDILVRHEDVNWAIQFFQEDVERFGRTLNIYSYNIMIRALAADGQILAAKKIYDDLRTGGLGSQPDISTYSTLMSHYSKNGMQEEMDKVLDEMLQDGVKPNMHIFNLIVKRFVKKSDYVGARRVLTLLKENGLKPDVITYSTLIDGYARNGDEEAIAQIQKEMAENRVYANAQTVTNTIKVFARGFLDSDVNDILEDLLKSMPPQEMNDITFGVLMNVYGKRKDLDAAMGVYNHLIAKGRAVNDVILCSLLDGHVRAGEVSTANRIFHEHFTARNIRPTTAWSYSIMIVGCCKQGNLQDALHYYHGMNSSHIAPNAIVCSRLIQLYLQHHQVDNARQMVRLMRNTKLTISLHTYTMLINYLSNTKDFRGALRYYQEMLDSGVQPDVYCYTVLINNHIRAKNYAACDNTFEQMTKSGIQPTTEAFTSIIHAHSLQGNVERVKGYWIAMTNMGLLPDLKSFTLLIQTYSQQMNVEMVEFIFKDVCQKGFKLDSILLTTLIGLYRKLPRLNVKKVDEITAMMEEFELEPLPEFFRQLLDAYGEHGMPDRVIRTWRQLQSLDKPLNWGLSTSNFLHLIEACRDRGYIDTLHSVWHSATMGTRASLRARSAQGVQGDVGDASLVGPKNSEFPQVNSYVGFGHYVRPDPEVFTAYLNALLTHNRFNEIEALLDEECQKIGINPRTEDFELLFGGLAQYDFLKKELVNIREIVVRRWPKTESIVDNIVLNTRRI</sequence>
<feature type="repeat" description="PPR" evidence="2">
    <location>
        <begin position="507"/>
        <end position="541"/>
    </location>
</feature>
<dbReference type="InParanoid" id="A0A1Y2GU97"/>
<dbReference type="NCBIfam" id="TIGR00756">
    <property type="entry name" value="PPR"/>
    <property type="match status" value="7"/>
</dbReference>
<feature type="repeat" description="PPR" evidence="2">
    <location>
        <begin position="256"/>
        <end position="290"/>
    </location>
</feature>
<feature type="compositionally biased region" description="Polar residues" evidence="3">
    <location>
        <begin position="131"/>
        <end position="141"/>
    </location>
</feature>
<protein>
    <recommendedName>
        <fullName evidence="6">Pentacotripeptide-repeat region of PRORP domain-containing protein</fullName>
    </recommendedName>
</protein>
<feature type="region of interest" description="Disordered" evidence="3">
    <location>
        <begin position="119"/>
        <end position="143"/>
    </location>
</feature>
<evidence type="ECO:0000256" key="1">
    <source>
        <dbReference type="ARBA" id="ARBA00022737"/>
    </source>
</evidence>
<dbReference type="Proteomes" id="UP000193648">
    <property type="component" value="Unassembled WGS sequence"/>
</dbReference>
<keyword evidence="1" id="KW-0677">Repeat</keyword>
<dbReference type="InterPro" id="IPR011990">
    <property type="entry name" value="TPR-like_helical_dom_sf"/>
</dbReference>
<dbReference type="GeneID" id="33565271"/>
<evidence type="ECO:0000313" key="4">
    <source>
        <dbReference type="EMBL" id="ORZ23798.1"/>
    </source>
</evidence>
<dbReference type="RefSeq" id="XP_021883612.1">
    <property type="nucleotide sequence ID" value="XM_022023427.1"/>
</dbReference>
<dbReference type="InterPro" id="IPR002885">
    <property type="entry name" value="PPR_rpt"/>
</dbReference>
<dbReference type="AlphaFoldDB" id="A0A1Y2GU97"/>
<dbReference type="Gene3D" id="1.25.40.10">
    <property type="entry name" value="Tetratricopeptide repeat domain"/>
    <property type="match status" value="6"/>
</dbReference>
<dbReference type="PANTHER" id="PTHR47932">
    <property type="entry name" value="ATPASE EXPRESSION PROTEIN 3"/>
    <property type="match status" value="1"/>
</dbReference>
<feature type="repeat" description="PPR" evidence="2">
    <location>
        <begin position="293"/>
        <end position="327"/>
    </location>
</feature>
<feature type="repeat" description="PPR" evidence="2">
    <location>
        <begin position="363"/>
        <end position="397"/>
    </location>
</feature>
<dbReference type="PROSITE" id="PS51375">
    <property type="entry name" value="PPR"/>
    <property type="match status" value="7"/>
</dbReference>
<evidence type="ECO:0008006" key="6">
    <source>
        <dbReference type="Google" id="ProtNLM"/>
    </source>
</evidence>
<dbReference type="Pfam" id="PF01535">
    <property type="entry name" value="PPR"/>
    <property type="match status" value="4"/>
</dbReference>
<dbReference type="EMBL" id="MCFF01000009">
    <property type="protein sequence ID" value="ORZ23798.1"/>
    <property type="molecule type" value="Genomic_DNA"/>
</dbReference>
<comment type="caution">
    <text evidence="4">The sequence shown here is derived from an EMBL/GenBank/DDBJ whole genome shotgun (WGS) entry which is preliminary data.</text>
</comment>
<gene>
    <name evidence="4" type="ORF">BCR41DRAFT_349200</name>
</gene>
<evidence type="ECO:0000256" key="3">
    <source>
        <dbReference type="SAM" id="MobiDB-lite"/>
    </source>
</evidence>
<keyword evidence="5" id="KW-1185">Reference proteome</keyword>
<dbReference type="PANTHER" id="PTHR47932:SF44">
    <property type="entry name" value="MIOREX COMPLEX COMPONENT 1"/>
    <property type="match status" value="1"/>
</dbReference>
<dbReference type="STRING" id="64571.A0A1Y2GU97"/>
<feature type="repeat" description="PPR" evidence="2">
    <location>
        <begin position="612"/>
        <end position="646"/>
    </location>
</feature>
<evidence type="ECO:0000313" key="5">
    <source>
        <dbReference type="Proteomes" id="UP000193648"/>
    </source>
</evidence>
<reference evidence="4 5" key="1">
    <citation type="submission" date="2016-07" db="EMBL/GenBank/DDBJ databases">
        <title>Pervasive Adenine N6-methylation of Active Genes in Fungi.</title>
        <authorList>
            <consortium name="DOE Joint Genome Institute"/>
            <person name="Mondo S.J."/>
            <person name="Dannebaum R.O."/>
            <person name="Kuo R.C."/>
            <person name="Labutti K."/>
            <person name="Haridas S."/>
            <person name="Kuo A."/>
            <person name="Salamov A."/>
            <person name="Ahrendt S.R."/>
            <person name="Lipzen A."/>
            <person name="Sullivan W."/>
            <person name="Andreopoulos W.B."/>
            <person name="Clum A."/>
            <person name="Lindquist E."/>
            <person name="Daum C."/>
            <person name="Ramamoorthy G.K."/>
            <person name="Gryganskyi A."/>
            <person name="Culley D."/>
            <person name="Magnuson J.K."/>
            <person name="James T.Y."/>
            <person name="O'Malley M.A."/>
            <person name="Stajich J.E."/>
            <person name="Spatafora J.W."/>
            <person name="Visel A."/>
            <person name="Grigoriev I.V."/>
        </authorList>
    </citation>
    <scope>NUCLEOTIDE SEQUENCE [LARGE SCALE GENOMIC DNA]</scope>
    <source>
        <strain evidence="4 5">NRRL 3116</strain>
    </source>
</reference>
<proteinExistence type="predicted"/>
<evidence type="ECO:0000256" key="2">
    <source>
        <dbReference type="PROSITE-ProRule" id="PRU00708"/>
    </source>
</evidence>
<feature type="repeat" description="PPR" evidence="2">
    <location>
        <begin position="328"/>
        <end position="362"/>
    </location>
</feature>